<comment type="caution">
    <text evidence="1">The sequence shown here is derived from an EMBL/GenBank/DDBJ whole genome shotgun (WGS) entry which is preliminary data.</text>
</comment>
<evidence type="ECO:0000313" key="1">
    <source>
        <dbReference type="EMBL" id="RIA78794.1"/>
    </source>
</evidence>
<gene>
    <name evidence="1" type="ORF">C1645_842305</name>
</gene>
<evidence type="ECO:0000313" key="2">
    <source>
        <dbReference type="Proteomes" id="UP000265703"/>
    </source>
</evidence>
<proteinExistence type="predicted"/>
<protein>
    <submittedName>
        <fullName evidence="1">Uncharacterized protein</fullName>
    </submittedName>
</protein>
<sequence>MTRKGTKLIMMVVIEKIQIKLAAAVPAAIKNVRASSRGSGSGEQQIIEQEVEELAIGLGKLESGLERLMEIINLRLDNGVLFSPRYYAFIEMVDQTTITECIWKNILLDIQFRLLREDILKPNYSGLSNLLTALLRVFLFTDDVQLSKELKKYKKRKQICMQYWV</sequence>
<dbReference type="AlphaFoldDB" id="A0A397S905"/>
<organism evidence="1 2">
    <name type="scientific">Glomus cerebriforme</name>
    <dbReference type="NCBI Taxonomy" id="658196"/>
    <lineage>
        <taxon>Eukaryota</taxon>
        <taxon>Fungi</taxon>
        <taxon>Fungi incertae sedis</taxon>
        <taxon>Mucoromycota</taxon>
        <taxon>Glomeromycotina</taxon>
        <taxon>Glomeromycetes</taxon>
        <taxon>Glomerales</taxon>
        <taxon>Glomeraceae</taxon>
        <taxon>Glomus</taxon>
    </lineage>
</organism>
<dbReference type="EMBL" id="QKYT01002048">
    <property type="protein sequence ID" value="RIA78794.1"/>
    <property type="molecule type" value="Genomic_DNA"/>
</dbReference>
<keyword evidence="2" id="KW-1185">Reference proteome</keyword>
<reference evidence="1 2" key="1">
    <citation type="submission" date="2018-06" db="EMBL/GenBank/DDBJ databases">
        <title>Comparative genomics reveals the genomic features of Rhizophagus irregularis, R. cerebriforme, R. diaphanum and Gigaspora rosea, and their symbiotic lifestyle signature.</title>
        <authorList>
            <person name="Morin E."/>
            <person name="San Clemente H."/>
            <person name="Chen E.C.H."/>
            <person name="De La Providencia I."/>
            <person name="Hainaut M."/>
            <person name="Kuo A."/>
            <person name="Kohler A."/>
            <person name="Murat C."/>
            <person name="Tang N."/>
            <person name="Roy S."/>
            <person name="Loubradou J."/>
            <person name="Henrissat B."/>
            <person name="Grigoriev I.V."/>
            <person name="Corradi N."/>
            <person name="Roux C."/>
            <person name="Martin F.M."/>
        </authorList>
    </citation>
    <scope>NUCLEOTIDE SEQUENCE [LARGE SCALE GENOMIC DNA]</scope>
    <source>
        <strain evidence="1 2">DAOM 227022</strain>
    </source>
</reference>
<dbReference type="Proteomes" id="UP000265703">
    <property type="component" value="Unassembled WGS sequence"/>
</dbReference>
<accession>A0A397S905</accession>
<name>A0A397S905_9GLOM</name>